<reference evidence="5" key="1">
    <citation type="submission" date="2022-12" db="EMBL/GenBank/DDBJ databases">
        <authorList>
            <person name="Petersen C."/>
        </authorList>
    </citation>
    <scope>NUCLEOTIDE SEQUENCE</scope>
    <source>
        <strain evidence="5">IBT 35675</strain>
    </source>
</reference>
<feature type="repeat" description="ANK" evidence="2">
    <location>
        <begin position="908"/>
        <end position="940"/>
    </location>
</feature>
<dbReference type="InterPro" id="IPR036770">
    <property type="entry name" value="Ankyrin_rpt-contain_sf"/>
</dbReference>
<feature type="repeat" description="ANK" evidence="2">
    <location>
        <begin position="876"/>
        <end position="908"/>
    </location>
</feature>
<dbReference type="EMBL" id="JAPZBR010000002">
    <property type="protein sequence ID" value="KAJ5362407.1"/>
    <property type="molecule type" value="Genomic_DNA"/>
</dbReference>
<dbReference type="SUPFAM" id="SSF48403">
    <property type="entry name" value="Ankyrin repeat"/>
    <property type="match status" value="1"/>
</dbReference>
<feature type="repeat" description="ANK" evidence="2">
    <location>
        <begin position="973"/>
        <end position="1005"/>
    </location>
</feature>
<name>A0A9W9RLG4_PENBR</name>
<evidence type="ECO:0000259" key="4">
    <source>
        <dbReference type="Pfam" id="PF24883"/>
    </source>
</evidence>
<dbReference type="Proteomes" id="UP001148299">
    <property type="component" value="Unassembled WGS sequence"/>
</dbReference>
<dbReference type="PROSITE" id="PS50297">
    <property type="entry name" value="ANK_REP_REGION"/>
    <property type="match status" value="6"/>
</dbReference>
<dbReference type="SUPFAM" id="SSF52540">
    <property type="entry name" value="P-loop containing nucleoside triphosphate hydrolases"/>
    <property type="match status" value="1"/>
</dbReference>
<dbReference type="InterPro" id="IPR027417">
    <property type="entry name" value="P-loop_NTPase"/>
</dbReference>
<dbReference type="Gene3D" id="1.25.40.20">
    <property type="entry name" value="Ankyrin repeat-containing domain"/>
    <property type="match status" value="2"/>
</dbReference>
<feature type="domain" description="Nephrocystin 3-like N-terminal" evidence="4">
    <location>
        <begin position="328"/>
        <end position="496"/>
    </location>
</feature>
<evidence type="ECO:0000256" key="2">
    <source>
        <dbReference type="PROSITE-ProRule" id="PRU00023"/>
    </source>
</evidence>
<dbReference type="PANTHER" id="PTHR10039:SF16">
    <property type="entry name" value="GPI INOSITOL-DEACYLASE"/>
    <property type="match status" value="1"/>
</dbReference>
<protein>
    <recommendedName>
        <fullName evidence="4">Nephrocystin 3-like N-terminal domain-containing protein</fullName>
    </recommendedName>
</protein>
<dbReference type="Gene3D" id="3.40.50.300">
    <property type="entry name" value="P-loop containing nucleotide triphosphate hydrolases"/>
    <property type="match status" value="1"/>
</dbReference>
<reference evidence="5" key="2">
    <citation type="journal article" date="2023" name="IMA Fungus">
        <title>Comparative genomic study of the Penicillium genus elucidates a diverse pangenome and 15 lateral gene transfer events.</title>
        <authorList>
            <person name="Petersen C."/>
            <person name="Sorensen T."/>
            <person name="Nielsen M.R."/>
            <person name="Sondergaard T.E."/>
            <person name="Sorensen J.L."/>
            <person name="Fitzpatrick D.A."/>
            <person name="Frisvad J.C."/>
            <person name="Nielsen K.L."/>
        </authorList>
    </citation>
    <scope>NUCLEOTIDE SEQUENCE</scope>
    <source>
        <strain evidence="5">IBT 35675</strain>
    </source>
</reference>
<keyword evidence="6" id="KW-1185">Reference proteome</keyword>
<keyword evidence="1" id="KW-0677">Repeat</keyword>
<feature type="region of interest" description="Disordered" evidence="3">
    <location>
        <begin position="1"/>
        <end position="57"/>
    </location>
</feature>
<evidence type="ECO:0000313" key="6">
    <source>
        <dbReference type="Proteomes" id="UP001148299"/>
    </source>
</evidence>
<evidence type="ECO:0000313" key="5">
    <source>
        <dbReference type="EMBL" id="KAJ5362407.1"/>
    </source>
</evidence>
<feature type="repeat" description="ANK" evidence="2">
    <location>
        <begin position="812"/>
        <end position="844"/>
    </location>
</feature>
<dbReference type="PANTHER" id="PTHR10039">
    <property type="entry name" value="AMELOGENIN"/>
    <property type="match status" value="1"/>
</dbReference>
<comment type="caution">
    <text evidence="5">The sequence shown here is derived from an EMBL/GenBank/DDBJ whole genome shotgun (WGS) entry which is preliminary data.</text>
</comment>
<gene>
    <name evidence="5" type="ORF">N7541_003251</name>
</gene>
<feature type="compositionally biased region" description="Basic and acidic residues" evidence="3">
    <location>
        <begin position="29"/>
        <end position="56"/>
    </location>
</feature>
<dbReference type="Pfam" id="PF24883">
    <property type="entry name" value="NPHP3_N"/>
    <property type="match status" value="1"/>
</dbReference>
<organism evidence="5 6">
    <name type="scientific">Penicillium brevicompactum</name>
    <dbReference type="NCBI Taxonomy" id="5074"/>
    <lineage>
        <taxon>Eukaryota</taxon>
        <taxon>Fungi</taxon>
        <taxon>Dikarya</taxon>
        <taxon>Ascomycota</taxon>
        <taxon>Pezizomycotina</taxon>
        <taxon>Eurotiomycetes</taxon>
        <taxon>Eurotiomycetidae</taxon>
        <taxon>Eurotiales</taxon>
        <taxon>Aspergillaceae</taxon>
        <taxon>Penicillium</taxon>
    </lineage>
</organism>
<dbReference type="Pfam" id="PF12796">
    <property type="entry name" value="Ank_2"/>
    <property type="match status" value="2"/>
</dbReference>
<dbReference type="AlphaFoldDB" id="A0A9W9RLG4"/>
<keyword evidence="2" id="KW-0040">ANK repeat</keyword>
<proteinExistence type="predicted"/>
<accession>A0A9W9RLG4</accession>
<dbReference type="InterPro" id="IPR056884">
    <property type="entry name" value="NPHP3-like_N"/>
</dbReference>
<evidence type="ECO:0000256" key="1">
    <source>
        <dbReference type="ARBA" id="ARBA00022737"/>
    </source>
</evidence>
<sequence>MRSLRAICCSRGEERDDGQDTAVRPSQQRSEKETHSVPTNVKKETTETDLPPEKSPRRNLWALAFDGLDDSRKKHIPADGLPATDAIQGVIDETTAKYKEWQEKGLTIHRKNGKNINVRDTAEKIMGAAMEAQGAISTLVSFDPTGHASSAWTVISFGMSIVQNRLDRRDAIFQSSEYLAETLAYFAIVDVKYRNQGVESDERLDQALLKVYSAILEFTAEVKKGQDENEASRTLHSIFALTDQPLSQLKSAIGVQYEITKKWLVLAANLGDRKRADDHLAKTDENIKISKNIESKVQTLEEENILAWVSNATYSDRQRELQAKRLHDTGVWILDSPEYNDWKYTAGDILWLPGISGCGKSVLCSTVIQDLEDVCRVDPSRSLAYWYFQFGVNWTQSVNDLARSLIRQLSRSPLVSSVKDLWKEHHQKGSQPDSKAILAVLNDIISSISGQVYLVFDALDECPGNVSLSQRESLLSLLTDLIEQHKDKVHILATSRPEQDISQQLREFSMFDLESYLAEDVKTFVTAATKRDPLQFYSEEVKTLIFDALVNSKERRFRWAELQIQALEKRRKRRTGNEDDIREALKKVPLSLEETYRRILESDDPDDDVVLAREILMIICLSPVVLDVNTVAEMVDLDIPDDVLKICTTSLVSVFDDKIQLAHFSVQEFLMFSDKGGQRYKCQFSAAEGHRFLAKKALDSLLEQTDFLAESEADERLSFLYAARFWGSHTAALEDIDRSCPDFQAKLDRIFVEPNVYFNWMRVANPNLWSCDIEELPQTCERPILRASSMGLEQAVHLLLEQGADPDGDTYFRPTPLNLAMSNGHEKTVQILLDGNADPNIGMETYPIFDASSAGDEKMVQMLLDHGADVNGSELYYGSALQIASAKGYEMIVQMLLDGGADVNQPGHFSYALNVASANGHERIVQLLLDKGADVDSYGEDGTPLMSAISGRYEEITQMLLDRGANVNTDHYEFGTPLQLASATGLEKMVQIVLDRGADVNFNAGCGLVEGLVEGLVQGGEEGEEGEVGVVAAVDEDVGEILARRNVML</sequence>
<feature type="repeat" description="ANK" evidence="2">
    <location>
        <begin position="940"/>
        <end position="972"/>
    </location>
</feature>
<feature type="repeat" description="ANK" evidence="2">
    <location>
        <begin position="843"/>
        <end position="875"/>
    </location>
</feature>
<dbReference type="SMART" id="SM00248">
    <property type="entry name" value="ANK"/>
    <property type="match status" value="7"/>
</dbReference>
<evidence type="ECO:0000256" key="3">
    <source>
        <dbReference type="SAM" id="MobiDB-lite"/>
    </source>
</evidence>
<dbReference type="InterPro" id="IPR002110">
    <property type="entry name" value="Ankyrin_rpt"/>
</dbReference>
<dbReference type="PROSITE" id="PS50088">
    <property type="entry name" value="ANK_REPEAT"/>
    <property type="match status" value="6"/>
</dbReference>
<dbReference type="Pfam" id="PF00023">
    <property type="entry name" value="Ank"/>
    <property type="match status" value="1"/>
</dbReference>